<dbReference type="PANTHER" id="PTHR34361">
    <property type="entry name" value="OS08G0157800 PROTEIN"/>
    <property type="match status" value="1"/>
</dbReference>
<feature type="compositionally biased region" description="Acidic residues" evidence="1">
    <location>
        <begin position="747"/>
        <end position="757"/>
    </location>
</feature>
<feature type="region of interest" description="Disordered" evidence="1">
    <location>
        <begin position="199"/>
        <end position="232"/>
    </location>
</feature>
<dbReference type="AlphaFoldDB" id="A0ABC8JYD1"/>
<evidence type="ECO:0000256" key="1">
    <source>
        <dbReference type="SAM" id="MobiDB-lite"/>
    </source>
</evidence>
<dbReference type="PANTHER" id="PTHR34361:SF8">
    <property type="entry name" value="(RAPE) HYPOTHETICAL PROTEIN"/>
    <property type="match status" value="1"/>
</dbReference>
<gene>
    <name evidence="2" type="ORF">ERUC_LOCUS17130</name>
</gene>
<dbReference type="EMBL" id="CAKOAT010156378">
    <property type="protein sequence ID" value="CAH8347380.1"/>
    <property type="molecule type" value="Genomic_DNA"/>
</dbReference>
<proteinExistence type="predicted"/>
<comment type="caution">
    <text evidence="2">The sequence shown here is derived from an EMBL/GenBank/DDBJ whole genome shotgun (WGS) entry which is preliminary data.</text>
</comment>
<feature type="region of interest" description="Disordered" evidence="1">
    <location>
        <begin position="364"/>
        <end position="384"/>
    </location>
</feature>
<evidence type="ECO:0000313" key="3">
    <source>
        <dbReference type="Proteomes" id="UP001642260"/>
    </source>
</evidence>
<dbReference type="Proteomes" id="UP001642260">
    <property type="component" value="Unassembled WGS sequence"/>
</dbReference>
<organism evidence="2 3">
    <name type="scientific">Eruca vesicaria subsp. sativa</name>
    <name type="common">Garden rocket</name>
    <name type="synonym">Eruca sativa</name>
    <dbReference type="NCBI Taxonomy" id="29727"/>
    <lineage>
        <taxon>Eukaryota</taxon>
        <taxon>Viridiplantae</taxon>
        <taxon>Streptophyta</taxon>
        <taxon>Embryophyta</taxon>
        <taxon>Tracheophyta</taxon>
        <taxon>Spermatophyta</taxon>
        <taxon>Magnoliopsida</taxon>
        <taxon>eudicotyledons</taxon>
        <taxon>Gunneridae</taxon>
        <taxon>Pentapetalae</taxon>
        <taxon>rosids</taxon>
        <taxon>malvids</taxon>
        <taxon>Brassicales</taxon>
        <taxon>Brassicaceae</taxon>
        <taxon>Brassiceae</taxon>
        <taxon>Eruca</taxon>
    </lineage>
</organism>
<feature type="region of interest" description="Disordered" evidence="1">
    <location>
        <begin position="693"/>
        <end position="713"/>
    </location>
</feature>
<feature type="region of interest" description="Disordered" evidence="1">
    <location>
        <begin position="742"/>
        <end position="774"/>
    </location>
</feature>
<name>A0ABC8JYD1_ERUVS</name>
<protein>
    <submittedName>
        <fullName evidence="2">Uncharacterized protein</fullName>
    </submittedName>
</protein>
<keyword evidence="3" id="KW-1185">Reference proteome</keyword>
<feature type="compositionally biased region" description="Polar residues" evidence="1">
    <location>
        <begin position="793"/>
        <end position="804"/>
    </location>
</feature>
<accession>A0ABC8JYD1</accession>
<feature type="region of interest" description="Disordered" evidence="1">
    <location>
        <begin position="793"/>
        <end position="825"/>
    </location>
</feature>
<evidence type="ECO:0000313" key="2">
    <source>
        <dbReference type="EMBL" id="CAH8347380.1"/>
    </source>
</evidence>
<feature type="compositionally biased region" description="Polar residues" evidence="1">
    <location>
        <begin position="364"/>
        <end position="374"/>
    </location>
</feature>
<feature type="compositionally biased region" description="Polar residues" evidence="1">
    <location>
        <begin position="205"/>
        <end position="232"/>
    </location>
</feature>
<reference evidence="2 3" key="1">
    <citation type="submission" date="2022-03" db="EMBL/GenBank/DDBJ databases">
        <authorList>
            <person name="Macdonald S."/>
            <person name="Ahmed S."/>
            <person name="Newling K."/>
        </authorList>
    </citation>
    <scope>NUCLEOTIDE SEQUENCE [LARGE SCALE GENOMIC DNA]</scope>
</reference>
<sequence length="825" mass="90141">MADGFGYVGFSGKPYPFWLSPRYLHPPAFPPPFLATHPVESSSYDQAQAGFDPMIPHGSYDYNFPPLTTPSSFYTQPDNFSLRSEDFPPLTPPSSSFYAQPGNFGEDSCKHMGGYYYPSSSDAVYYPPMARQRLVWAPYSSATVSSLADMLIRSSQEPFFVPVPPSGVCASSHAFDLNRPGHYYSGYAPPPVQPYLPVPSMPMPSFNTEASSDGSTGSRSPWSSQPLNAQSSGSLFTEKGEASGVSSLYQKPNTLVAGSENGSSLKNAIGDLNCDEEHESCNYFRARPSAPTMFSTGSESLGAVKGNASQSGVNYTTPPGGSANQPSEDVQGSQKTFKLQEQLVDSMNRVKKTMLSTDLSVKGSSLSNAETGQSPVCDRGNSPSPACSPRVSSVVNAMHILSQVLVNECINNGSFLKPEQFEKLDKIVEKLAKCLKKITCNKTKAGDASDSTQAMHVSCPNVVDLNEAPIVVAKDSQGGNVQPLDSFGFKESVDKSKMTQSIKNILSSNFHDGEENHPKTFLYKNLWLETEAALCSSTCLTRYHRIQNETGNLKLQDKGFEISADASTLKQQLFLNPEESKSILNVVEQETTESLIKDGGNCRNNVVTVSHDAPQSSRFNSGPVEAVISLMSRSFTHSSEQEDHVNFKPDAPTPDTVQQESLASTTEEKYINVIDRFQILKHQEMNRKLKSEDFSETRINEQEESSDASEMATIGRSSHMSDVMGSFQMLKRREVEQVQKSLNSVDFDSDSGSDFDSDSCSYFDSESENDQPRNKTQMCDYLCAGSMMATGGNSKIETCANTEPSADGEGYESPTSDWEHVLKDD</sequence>